<sequence length="207" mass="21985">MPRTPVAPAARPPFIDMIKEAIIDSKERTGISRSTIKKYLEAQYKIDVNNHVIASISRAIKTGAGNGVFTLPKGPSGKVKLAPKAPRGSTESTKENVNPTPKAVAKKSVSVKGKKPLGSGTAAKSKPTTSKKTAAAPAKKPPPNLRRRSKSHLPNLLWGRKRLQTKSALSKSPKKMAAIKSPKSKSAPTSKKSAAPASKKKSPKKET</sequence>
<organism evidence="4 5">
    <name type="scientific">Hydnum rufescens UP504</name>
    <dbReference type="NCBI Taxonomy" id="1448309"/>
    <lineage>
        <taxon>Eukaryota</taxon>
        <taxon>Fungi</taxon>
        <taxon>Dikarya</taxon>
        <taxon>Basidiomycota</taxon>
        <taxon>Agaricomycotina</taxon>
        <taxon>Agaricomycetes</taxon>
        <taxon>Cantharellales</taxon>
        <taxon>Hydnaceae</taxon>
        <taxon>Hydnum</taxon>
    </lineage>
</organism>
<keyword evidence="5" id="KW-1185">Reference proteome</keyword>
<dbReference type="GO" id="GO:0003677">
    <property type="term" value="F:DNA binding"/>
    <property type="evidence" value="ECO:0007669"/>
    <property type="project" value="InterPro"/>
</dbReference>
<feature type="compositionally biased region" description="Low complexity" evidence="2">
    <location>
        <begin position="101"/>
        <end position="138"/>
    </location>
</feature>
<dbReference type="GO" id="GO:0000786">
    <property type="term" value="C:nucleosome"/>
    <property type="evidence" value="ECO:0007669"/>
    <property type="project" value="InterPro"/>
</dbReference>
<feature type="compositionally biased region" description="Basic residues" evidence="2">
    <location>
        <begin position="198"/>
        <end position="207"/>
    </location>
</feature>
<feature type="compositionally biased region" description="Low complexity" evidence="2">
    <location>
        <begin position="175"/>
        <end position="197"/>
    </location>
</feature>
<dbReference type="Pfam" id="PF00538">
    <property type="entry name" value="Linker_histone"/>
    <property type="match status" value="1"/>
</dbReference>
<reference evidence="4" key="1">
    <citation type="journal article" date="2020" name="Nat. Commun.">
        <title>Large-scale genome sequencing of mycorrhizal fungi provides insights into the early evolution of symbiotic traits.</title>
        <authorList>
            <person name="Miyauchi S."/>
            <person name="Kiss E."/>
            <person name="Kuo A."/>
            <person name="Drula E."/>
            <person name="Kohler A."/>
            <person name="Sanchez-Garcia M."/>
            <person name="Morin E."/>
            <person name="Andreopoulos B."/>
            <person name="Barry K.W."/>
            <person name="Bonito G."/>
            <person name="Buee M."/>
            <person name="Carver A."/>
            <person name="Chen C."/>
            <person name="Cichocki N."/>
            <person name="Clum A."/>
            <person name="Culley D."/>
            <person name="Crous P.W."/>
            <person name="Fauchery L."/>
            <person name="Girlanda M."/>
            <person name="Hayes R.D."/>
            <person name="Keri Z."/>
            <person name="LaButti K."/>
            <person name="Lipzen A."/>
            <person name="Lombard V."/>
            <person name="Magnuson J."/>
            <person name="Maillard F."/>
            <person name="Murat C."/>
            <person name="Nolan M."/>
            <person name="Ohm R.A."/>
            <person name="Pangilinan J."/>
            <person name="Pereira M.F."/>
            <person name="Perotto S."/>
            <person name="Peter M."/>
            <person name="Pfister S."/>
            <person name="Riley R."/>
            <person name="Sitrit Y."/>
            <person name="Stielow J.B."/>
            <person name="Szollosi G."/>
            <person name="Zifcakova L."/>
            <person name="Stursova M."/>
            <person name="Spatafora J.W."/>
            <person name="Tedersoo L."/>
            <person name="Vaario L.M."/>
            <person name="Yamada A."/>
            <person name="Yan M."/>
            <person name="Wang P."/>
            <person name="Xu J."/>
            <person name="Bruns T."/>
            <person name="Baldrian P."/>
            <person name="Vilgalys R."/>
            <person name="Dunand C."/>
            <person name="Henrissat B."/>
            <person name="Grigoriev I.V."/>
            <person name="Hibbett D."/>
            <person name="Nagy L.G."/>
            <person name="Martin F.M."/>
        </authorList>
    </citation>
    <scope>NUCLEOTIDE SEQUENCE</scope>
    <source>
        <strain evidence="4">UP504</strain>
    </source>
</reference>
<dbReference type="SMART" id="SM00526">
    <property type="entry name" value="H15"/>
    <property type="match status" value="1"/>
</dbReference>
<dbReference type="InterPro" id="IPR036388">
    <property type="entry name" value="WH-like_DNA-bd_sf"/>
</dbReference>
<dbReference type="PROSITE" id="PS51504">
    <property type="entry name" value="H15"/>
    <property type="match status" value="1"/>
</dbReference>
<gene>
    <name evidence="4" type="ORF">BS47DRAFT_1336496</name>
</gene>
<dbReference type="InterPro" id="IPR036390">
    <property type="entry name" value="WH_DNA-bd_sf"/>
</dbReference>
<feature type="domain" description="H15" evidence="3">
    <location>
        <begin position="10"/>
        <end position="83"/>
    </location>
</feature>
<proteinExistence type="predicted"/>
<evidence type="ECO:0000256" key="1">
    <source>
        <dbReference type="ARBA" id="ARBA00020833"/>
    </source>
</evidence>
<dbReference type="AlphaFoldDB" id="A0A9P6B978"/>
<protein>
    <recommendedName>
        <fullName evidence="1">Histone H1</fullName>
    </recommendedName>
</protein>
<evidence type="ECO:0000313" key="4">
    <source>
        <dbReference type="EMBL" id="KAF9519797.1"/>
    </source>
</evidence>
<comment type="caution">
    <text evidence="4">The sequence shown here is derived from an EMBL/GenBank/DDBJ whole genome shotgun (WGS) entry which is preliminary data.</text>
</comment>
<accession>A0A9P6B978</accession>
<dbReference type="CDD" id="cd00073">
    <property type="entry name" value="H15"/>
    <property type="match status" value="1"/>
</dbReference>
<dbReference type="GO" id="GO:0006334">
    <property type="term" value="P:nucleosome assembly"/>
    <property type="evidence" value="ECO:0007669"/>
    <property type="project" value="InterPro"/>
</dbReference>
<evidence type="ECO:0000313" key="5">
    <source>
        <dbReference type="Proteomes" id="UP000886523"/>
    </source>
</evidence>
<dbReference type="OrthoDB" id="1110759at2759"/>
<feature type="compositionally biased region" description="Polar residues" evidence="2">
    <location>
        <begin position="89"/>
        <end position="99"/>
    </location>
</feature>
<dbReference type="Proteomes" id="UP000886523">
    <property type="component" value="Unassembled WGS sequence"/>
</dbReference>
<name>A0A9P6B978_9AGAM</name>
<dbReference type="SUPFAM" id="SSF46785">
    <property type="entry name" value="Winged helix' DNA-binding domain"/>
    <property type="match status" value="1"/>
</dbReference>
<dbReference type="InterPro" id="IPR005818">
    <property type="entry name" value="Histone_H1/H5_H15"/>
</dbReference>
<dbReference type="EMBL" id="MU128915">
    <property type="protein sequence ID" value="KAF9519797.1"/>
    <property type="molecule type" value="Genomic_DNA"/>
</dbReference>
<feature type="region of interest" description="Disordered" evidence="2">
    <location>
        <begin position="64"/>
        <end position="207"/>
    </location>
</feature>
<dbReference type="Gene3D" id="1.10.10.10">
    <property type="entry name" value="Winged helix-like DNA-binding domain superfamily/Winged helix DNA-binding domain"/>
    <property type="match status" value="1"/>
</dbReference>
<evidence type="ECO:0000256" key="2">
    <source>
        <dbReference type="SAM" id="MobiDB-lite"/>
    </source>
</evidence>
<evidence type="ECO:0000259" key="3">
    <source>
        <dbReference type="PROSITE" id="PS51504"/>
    </source>
</evidence>